<keyword evidence="1" id="KW-0862">Zinc</keyword>
<feature type="domain" description="SWIM-type" evidence="3">
    <location>
        <begin position="560"/>
        <end position="598"/>
    </location>
</feature>
<feature type="region of interest" description="Disordered" evidence="2">
    <location>
        <begin position="1"/>
        <end position="27"/>
    </location>
</feature>
<evidence type="ECO:0000256" key="2">
    <source>
        <dbReference type="SAM" id="MobiDB-lite"/>
    </source>
</evidence>
<accession>A0A9P0BZI4</accession>
<keyword evidence="1" id="KW-0479">Metal-binding</keyword>
<dbReference type="AlphaFoldDB" id="A0A9P0BZI4"/>
<keyword evidence="5" id="KW-1185">Reference proteome</keyword>
<dbReference type="Pfam" id="PF21056">
    <property type="entry name" value="ZSWIM1-3_RNaseH-like"/>
    <property type="match status" value="1"/>
</dbReference>
<dbReference type="Pfam" id="PF04434">
    <property type="entry name" value="SWIM"/>
    <property type="match status" value="1"/>
</dbReference>
<feature type="compositionally biased region" description="Basic residues" evidence="2">
    <location>
        <begin position="1"/>
        <end position="12"/>
    </location>
</feature>
<sequence length="718" mass="78923">MDKKNKKKTVIKRKSDEAGDSEKKQKIMVNRKAEEKEKAEVVNQVVEVPVEQGQQIVHTGQLVEGNFEQPVFVNMKGEPVQLGPNTVILYEQSGNPSNFAFGGMWTMDSSGRIVMAETIYDVKGEPEEESGNFVQNTTEVPTQQVEEQQNTYQQFELSSGTQVDGTQEYEVAIIENPPAETTESRGQQDGPHEYEVAIIENPPAEASDNADSQVVTNEEQLIATGTGAVRWLNQKYDFVVRKLQLNYDAGVKLLHSPSGCIQCVYLTTPSMQLAFNAVPQFLCIETGIEFNSTIPTVGGTGSPSVKHNVTLFLAEDGNGKSVIVSAGISTLIGEDLTWLLETFKSCNPAWRQVRCVVCDPTKSQQAVRAAFPSAHVSCSVWQAARAAARACMECARRDDTALTPDDLAARCKTYALALLRGDHTPAQLQALKRNIIGTGAGTLRLWEMISRANGAIHKLDSWLEADNYTNILHKGLERLVTKFQQLVRSPLQPDDFVSIFFNVANQLENERRTFAISRLRDTETLKQSPTDTITQYAYNLMSHQTKLAQKCLDDRAGRKHSSAAICKYGTSTQECSCLFSKVFRLPCRHILMLTTELKVKTHIPFEPRWTVQHCLFGCDSPQTTTTTNNTGGSFMEQVVVETDEQHRQALQPQQIHQVGGVRQQQYVLTTPGQPATPVSQVIFCAGSGSGSGSGGSAPVLASVLPPAGAVLAPHHALH</sequence>
<dbReference type="EMBL" id="LR824031">
    <property type="protein sequence ID" value="CAH0599534.1"/>
    <property type="molecule type" value="Genomic_DNA"/>
</dbReference>
<evidence type="ECO:0000259" key="3">
    <source>
        <dbReference type="PROSITE" id="PS50966"/>
    </source>
</evidence>
<evidence type="ECO:0000256" key="1">
    <source>
        <dbReference type="PROSITE-ProRule" id="PRU00325"/>
    </source>
</evidence>
<evidence type="ECO:0000313" key="4">
    <source>
        <dbReference type="EMBL" id="CAH0599534.1"/>
    </source>
</evidence>
<proteinExistence type="predicted"/>
<protein>
    <recommendedName>
        <fullName evidence="3">SWIM-type domain-containing protein</fullName>
    </recommendedName>
</protein>
<dbReference type="Proteomes" id="UP001154114">
    <property type="component" value="Chromosome 28"/>
</dbReference>
<keyword evidence="1" id="KW-0863">Zinc-finger</keyword>
<dbReference type="GO" id="GO:0008270">
    <property type="term" value="F:zinc ion binding"/>
    <property type="evidence" value="ECO:0007669"/>
    <property type="project" value="UniProtKB-KW"/>
</dbReference>
<dbReference type="PANTHER" id="PTHR31569:SF4">
    <property type="entry name" value="SWIM-TYPE DOMAIN-CONTAINING PROTEIN"/>
    <property type="match status" value="1"/>
</dbReference>
<evidence type="ECO:0000313" key="5">
    <source>
        <dbReference type="Proteomes" id="UP001154114"/>
    </source>
</evidence>
<organism evidence="4 5">
    <name type="scientific">Chrysodeixis includens</name>
    <name type="common">Soybean looper</name>
    <name type="synonym">Pseudoplusia includens</name>
    <dbReference type="NCBI Taxonomy" id="689277"/>
    <lineage>
        <taxon>Eukaryota</taxon>
        <taxon>Metazoa</taxon>
        <taxon>Ecdysozoa</taxon>
        <taxon>Arthropoda</taxon>
        <taxon>Hexapoda</taxon>
        <taxon>Insecta</taxon>
        <taxon>Pterygota</taxon>
        <taxon>Neoptera</taxon>
        <taxon>Endopterygota</taxon>
        <taxon>Lepidoptera</taxon>
        <taxon>Glossata</taxon>
        <taxon>Ditrysia</taxon>
        <taxon>Noctuoidea</taxon>
        <taxon>Noctuidae</taxon>
        <taxon>Plusiinae</taxon>
        <taxon>Chrysodeixis</taxon>
    </lineage>
</organism>
<dbReference type="InterPro" id="IPR052579">
    <property type="entry name" value="Zinc_finger_SWIM"/>
</dbReference>
<dbReference type="PANTHER" id="PTHR31569">
    <property type="entry name" value="SWIM-TYPE DOMAIN-CONTAINING PROTEIN"/>
    <property type="match status" value="1"/>
</dbReference>
<dbReference type="InterPro" id="IPR007527">
    <property type="entry name" value="Znf_SWIM"/>
</dbReference>
<dbReference type="PROSITE" id="PS50966">
    <property type="entry name" value="ZF_SWIM"/>
    <property type="match status" value="1"/>
</dbReference>
<feature type="compositionally biased region" description="Basic and acidic residues" evidence="2">
    <location>
        <begin position="13"/>
        <end position="27"/>
    </location>
</feature>
<reference evidence="4" key="1">
    <citation type="submission" date="2021-12" db="EMBL/GenBank/DDBJ databases">
        <authorList>
            <person name="King R."/>
        </authorList>
    </citation>
    <scope>NUCLEOTIDE SEQUENCE</scope>
</reference>
<name>A0A9P0BZI4_CHRIL</name>
<gene>
    <name evidence="4" type="ORF">CINC_LOCUS8815</name>
</gene>
<dbReference type="InterPro" id="IPR048324">
    <property type="entry name" value="ZSWIM1-3_RNaseH-like"/>
</dbReference>
<dbReference type="OrthoDB" id="124789at2759"/>